<evidence type="ECO:0000313" key="2">
    <source>
        <dbReference type="Proteomes" id="UP000298596"/>
    </source>
</evidence>
<organism evidence="1 2">
    <name type="scientific">Azospirillum brasilense</name>
    <dbReference type="NCBI Taxonomy" id="192"/>
    <lineage>
        <taxon>Bacteria</taxon>
        <taxon>Pseudomonadati</taxon>
        <taxon>Pseudomonadota</taxon>
        <taxon>Alphaproteobacteria</taxon>
        <taxon>Rhodospirillales</taxon>
        <taxon>Azospirillaceae</taxon>
        <taxon>Azospirillum</taxon>
    </lineage>
</organism>
<evidence type="ECO:0000313" key="1">
    <source>
        <dbReference type="EMBL" id="QCO00605.1"/>
    </source>
</evidence>
<gene>
    <name evidence="1" type="ORF">D3867_00020</name>
</gene>
<accession>A0A4D8PTA7</accession>
<proteinExistence type="predicted"/>
<dbReference type="AlphaFoldDB" id="A0A4D8PTA7"/>
<reference evidence="1 2" key="1">
    <citation type="submission" date="2018-09" db="EMBL/GenBank/DDBJ databases">
        <title>Whole genome based analysis of evolution and adaptive divergence in Indian and Brazilian strains of Azospirillum brasilense.</title>
        <authorList>
            <person name="Singh C."/>
            <person name="Tripathi A.K."/>
        </authorList>
    </citation>
    <scope>NUCLEOTIDE SEQUENCE [LARGE SCALE GENOMIC DNA]</scope>
    <source>
        <strain evidence="1 2">MTCC4036</strain>
    </source>
</reference>
<protein>
    <submittedName>
        <fullName evidence="1">Uncharacterized protein</fullName>
    </submittedName>
</protein>
<sequence>MELAYVRGSGGPGLPGKRAELGTVVTIGGPLIPPGIAPVYDQPPELAAADRSCLDALERRRLIIIDAKPTVGFAHPFYRAAAETLLETPTYYAAQAIGHAIRRGLFCLSPQTSRATARNLDWIFDRLAAHPAERDAVVAQAIEGLRSFFPATRDLCFRFLLNQLSDLPAEQQRELPCWIGSVTSVTLDDLEWSDGEAHLPYGEQLGIDYFERTFRTVRQSDVSAELALLDAPEGVIMPERAAAVLRFLATTPDTMTLTMAGRLLSYDEAALRAEAARLWLSRPRRHDDEILERIFADDHPSCALAALKGVIRSWDASEPDRRARHLEGLAALAGNAAAAASMLDLLVLFDRVEHTGEHPPWPVFERLMPVVMGALPHNAAFIDARLFGVARSALEALSAPSLVALCDGWIEWLERNERAGRLPSEFSLGVTEILLRATAAQPALRQTRVARLLAFTGTGAKITFVADLIDHWELLCSDERAAVFERLTSGRSDDRWLQAVALTRSDAPSAVVSELLPDGIDLSQPPARLIVAMPPMLIEAAVHVYSGQPQPLWWLGTHHSGKDVWEPVVEAIARHPDHPLFDLAWDHIGFTGDGQRVSRIVTDLGAASAERVLGILLRLKVGCTGYFMPEAWATLMRLAADPAEHGRWLDRMVEASPAILDDISDLRLWLTEVSDLRGVLDRLQRDFVTLEMMNILFDLPDDVDARELQDNIVKMLALLIRECPPLLFGTCDRLINRLGRSAIDTAELMAALRDRRTAILTERKVIKSEMERPEQPLIGWINP</sequence>
<dbReference type="EMBL" id="CP032330">
    <property type="protein sequence ID" value="QCO00605.1"/>
    <property type="molecule type" value="Genomic_DNA"/>
</dbReference>
<name>A0A4D8PTA7_AZOBR</name>
<dbReference type="Proteomes" id="UP000298596">
    <property type="component" value="Chromosome"/>
</dbReference>